<comment type="caution">
    <text evidence="10">The sequence shown here is derived from an EMBL/GenBank/DDBJ whole genome shotgun (WGS) entry which is preliminary data.</text>
</comment>
<protein>
    <recommendedName>
        <fullName evidence="9">Chitin-binding type-4 domain-containing protein</fullName>
    </recommendedName>
</protein>
<name>A0A9P5HPF1_9HYPO</name>
<feature type="signal peptide" evidence="8">
    <location>
        <begin position="1"/>
        <end position="16"/>
    </location>
</feature>
<keyword evidence="8" id="KW-0732">Signal</keyword>
<feature type="region of interest" description="Disordered" evidence="7">
    <location>
        <begin position="228"/>
        <end position="259"/>
    </location>
</feature>
<dbReference type="Gene3D" id="2.70.50.70">
    <property type="match status" value="1"/>
</dbReference>
<evidence type="ECO:0000256" key="8">
    <source>
        <dbReference type="SAM" id="SignalP"/>
    </source>
</evidence>
<dbReference type="InterPro" id="IPR052282">
    <property type="entry name" value="Starch-active_LPMO"/>
</dbReference>
<evidence type="ECO:0000256" key="4">
    <source>
        <dbReference type="ARBA" id="ARBA00023157"/>
    </source>
</evidence>
<feature type="compositionally biased region" description="Low complexity" evidence="7">
    <location>
        <begin position="232"/>
        <end position="247"/>
    </location>
</feature>
<evidence type="ECO:0000259" key="9">
    <source>
        <dbReference type="Pfam" id="PF03067"/>
    </source>
</evidence>
<evidence type="ECO:0000256" key="5">
    <source>
        <dbReference type="ARBA" id="ARBA00023180"/>
    </source>
</evidence>
<keyword evidence="11" id="KW-1185">Reference proteome</keyword>
<dbReference type="EMBL" id="JAANBB010000005">
    <property type="protein sequence ID" value="KAF7557473.1"/>
    <property type="molecule type" value="Genomic_DNA"/>
</dbReference>
<dbReference type="Pfam" id="PF03067">
    <property type="entry name" value="LPMO_10"/>
    <property type="match status" value="1"/>
</dbReference>
<evidence type="ECO:0000256" key="2">
    <source>
        <dbReference type="ARBA" id="ARBA00022723"/>
    </source>
</evidence>
<dbReference type="InterPro" id="IPR004302">
    <property type="entry name" value="Cellulose/chitin-bd_N"/>
</dbReference>
<dbReference type="AlphaFoldDB" id="A0A9P5HPF1"/>
<reference evidence="10" key="1">
    <citation type="submission" date="2020-03" db="EMBL/GenBank/DDBJ databases">
        <title>Draft Genome Sequence of Cylindrodendrum hubeiense.</title>
        <authorList>
            <person name="Buettner E."/>
            <person name="Kellner H."/>
        </authorList>
    </citation>
    <scope>NUCLEOTIDE SEQUENCE</scope>
    <source>
        <strain evidence="10">IHI 201604</strain>
    </source>
</reference>
<comment type="cofactor">
    <cofactor evidence="1">
        <name>Cu(2+)</name>
        <dbReference type="ChEBI" id="CHEBI:29036"/>
    </cofactor>
</comment>
<proteinExistence type="inferred from homology"/>
<keyword evidence="4" id="KW-1015">Disulfide bond</keyword>
<keyword evidence="5" id="KW-0325">Glycoprotein</keyword>
<sequence>MINLLTLASLVPLVAAHGFIFSPAPRRPGETYKATCGDAAYTQQMQTLDIYGPVQGLLNVAGTPGTDFDAEKCGFWLCKGFFLDDNTENVHSFALGETIEFAVNITATHTGWANVSVVKTSSNSVIGQPLIEFQNYASDNGVDANNTAFSVTLPNDLNGECATAGECVIQWFWDTPIAQTFESCLDFIVSGDGSGSDNSMSASTPVATTIAIPTSAASTVLAEQATTGSIQTTTASDAAPTTSVTPSRPCSGRRRKHRN</sequence>
<dbReference type="Proteomes" id="UP000722485">
    <property type="component" value="Unassembled WGS sequence"/>
</dbReference>
<dbReference type="PANTHER" id="PTHR36575">
    <property type="entry name" value="BINDING PROTEIN, PUTATIVE (AFU_ORTHOLOGUE AFUA_1G14430)-RELATED"/>
    <property type="match status" value="1"/>
</dbReference>
<feature type="chain" id="PRO_5040267961" description="Chitin-binding type-4 domain-containing protein" evidence="8">
    <location>
        <begin position="17"/>
        <end position="259"/>
    </location>
</feature>
<comment type="similarity">
    <text evidence="6">Belongs to the polysaccharide monooxygenase AA13 family.</text>
</comment>
<evidence type="ECO:0000313" key="10">
    <source>
        <dbReference type="EMBL" id="KAF7557473.1"/>
    </source>
</evidence>
<dbReference type="OrthoDB" id="120613at2759"/>
<dbReference type="GO" id="GO:0046872">
    <property type="term" value="F:metal ion binding"/>
    <property type="evidence" value="ECO:0007669"/>
    <property type="project" value="UniProtKB-KW"/>
</dbReference>
<gene>
    <name evidence="10" type="ORF">G7Z17_g747</name>
</gene>
<evidence type="ECO:0000313" key="11">
    <source>
        <dbReference type="Proteomes" id="UP000722485"/>
    </source>
</evidence>
<evidence type="ECO:0000256" key="6">
    <source>
        <dbReference type="ARBA" id="ARBA00034311"/>
    </source>
</evidence>
<evidence type="ECO:0000256" key="3">
    <source>
        <dbReference type="ARBA" id="ARBA00023008"/>
    </source>
</evidence>
<accession>A0A9P5HPF1</accession>
<organism evidence="10 11">
    <name type="scientific">Cylindrodendrum hubeiense</name>
    <dbReference type="NCBI Taxonomy" id="595255"/>
    <lineage>
        <taxon>Eukaryota</taxon>
        <taxon>Fungi</taxon>
        <taxon>Dikarya</taxon>
        <taxon>Ascomycota</taxon>
        <taxon>Pezizomycotina</taxon>
        <taxon>Sordariomycetes</taxon>
        <taxon>Hypocreomycetidae</taxon>
        <taxon>Hypocreales</taxon>
        <taxon>Nectriaceae</taxon>
        <taxon>Cylindrodendrum</taxon>
    </lineage>
</organism>
<evidence type="ECO:0000256" key="1">
    <source>
        <dbReference type="ARBA" id="ARBA00001973"/>
    </source>
</evidence>
<keyword evidence="3" id="KW-0186">Copper</keyword>
<evidence type="ECO:0000256" key="7">
    <source>
        <dbReference type="SAM" id="MobiDB-lite"/>
    </source>
</evidence>
<dbReference type="PANTHER" id="PTHR36575:SF2">
    <property type="entry name" value="CHITIN-BINDING TYPE-4 DOMAIN-CONTAINING PROTEIN-RELATED"/>
    <property type="match status" value="1"/>
</dbReference>
<keyword evidence="2" id="KW-0479">Metal-binding</keyword>
<feature type="domain" description="Chitin-binding type-4" evidence="9">
    <location>
        <begin position="17"/>
        <end position="187"/>
    </location>
</feature>